<evidence type="ECO:0000259" key="8">
    <source>
        <dbReference type="PROSITE" id="PS50922"/>
    </source>
</evidence>
<dbReference type="VEuPathDB" id="AmoebaDB:ACA1_190040"/>
<protein>
    <submittedName>
        <fullName evidence="9">Longevityassurance protein (LAG1) domain containing protein</fullName>
    </submittedName>
</protein>
<feature type="transmembrane region" description="Helical" evidence="7">
    <location>
        <begin position="272"/>
        <end position="293"/>
    </location>
</feature>
<evidence type="ECO:0000256" key="5">
    <source>
        <dbReference type="PROSITE-ProRule" id="PRU00205"/>
    </source>
</evidence>
<dbReference type="PANTHER" id="PTHR12560:SF0">
    <property type="entry name" value="LD18904P"/>
    <property type="match status" value="1"/>
</dbReference>
<keyword evidence="4 5" id="KW-0472">Membrane</keyword>
<evidence type="ECO:0000313" key="9">
    <source>
        <dbReference type="EMBL" id="ELR11318.1"/>
    </source>
</evidence>
<reference evidence="9 10" key="1">
    <citation type="journal article" date="2013" name="Genome Biol.">
        <title>Genome of Acanthamoeba castellanii highlights extensive lateral gene transfer and early evolution of tyrosine kinase signaling.</title>
        <authorList>
            <person name="Clarke M."/>
            <person name="Lohan A.J."/>
            <person name="Liu B."/>
            <person name="Lagkouvardos I."/>
            <person name="Roy S."/>
            <person name="Zafar N."/>
            <person name="Bertelli C."/>
            <person name="Schilde C."/>
            <person name="Kianianmomeni A."/>
            <person name="Burglin T.R."/>
            <person name="Frech C."/>
            <person name="Turcotte B."/>
            <person name="Kopec K.O."/>
            <person name="Synnott J.M."/>
            <person name="Choo C."/>
            <person name="Paponov I."/>
            <person name="Finkler A."/>
            <person name="Soon Heng Tan C."/>
            <person name="Hutchins A.P."/>
            <person name="Weinmeier T."/>
            <person name="Rattei T."/>
            <person name="Chu J.S."/>
            <person name="Gimenez G."/>
            <person name="Irimia M."/>
            <person name="Rigden D.J."/>
            <person name="Fitzpatrick D.A."/>
            <person name="Lorenzo-Morales J."/>
            <person name="Bateman A."/>
            <person name="Chiu C.H."/>
            <person name="Tang P."/>
            <person name="Hegemann P."/>
            <person name="Fromm H."/>
            <person name="Raoult D."/>
            <person name="Greub G."/>
            <person name="Miranda-Saavedra D."/>
            <person name="Chen N."/>
            <person name="Nash P."/>
            <person name="Ginger M.L."/>
            <person name="Horn M."/>
            <person name="Schaap P."/>
            <person name="Caler L."/>
            <person name="Loftus B."/>
        </authorList>
    </citation>
    <scope>NUCLEOTIDE SEQUENCE [LARGE SCALE GENOMIC DNA]</scope>
    <source>
        <strain evidence="9 10">Neff</strain>
    </source>
</reference>
<proteinExistence type="predicted"/>
<dbReference type="GO" id="GO:0050291">
    <property type="term" value="F:sphingosine N-acyltransferase activity"/>
    <property type="evidence" value="ECO:0007669"/>
    <property type="project" value="InterPro"/>
</dbReference>
<evidence type="ECO:0000313" key="10">
    <source>
        <dbReference type="Proteomes" id="UP000011083"/>
    </source>
</evidence>
<keyword evidence="10" id="KW-1185">Reference proteome</keyword>
<evidence type="ECO:0000256" key="1">
    <source>
        <dbReference type="ARBA" id="ARBA00004141"/>
    </source>
</evidence>
<feature type="transmembrane region" description="Helical" evidence="7">
    <location>
        <begin position="162"/>
        <end position="181"/>
    </location>
</feature>
<accession>L8GF03</accession>
<evidence type="ECO:0000256" key="4">
    <source>
        <dbReference type="ARBA" id="ARBA00023136"/>
    </source>
</evidence>
<evidence type="ECO:0000256" key="6">
    <source>
        <dbReference type="SAM" id="MobiDB-lite"/>
    </source>
</evidence>
<feature type="region of interest" description="Disordered" evidence="6">
    <location>
        <begin position="320"/>
        <end position="350"/>
    </location>
</feature>
<dbReference type="EMBL" id="KB008154">
    <property type="protein sequence ID" value="ELR11318.1"/>
    <property type="molecule type" value="Genomic_DNA"/>
</dbReference>
<feature type="transmembrane region" description="Helical" evidence="7">
    <location>
        <begin position="217"/>
        <end position="238"/>
    </location>
</feature>
<dbReference type="Proteomes" id="UP000011083">
    <property type="component" value="Unassembled WGS sequence"/>
</dbReference>
<dbReference type="PIRSF" id="PIRSF005225">
    <property type="entry name" value="LAG1_LAC1"/>
    <property type="match status" value="1"/>
</dbReference>
<comment type="subcellular location">
    <subcellularLocation>
        <location evidence="1">Membrane</location>
        <topology evidence="1">Multi-pass membrane protein</topology>
    </subcellularLocation>
</comment>
<dbReference type="RefSeq" id="XP_004333331.1">
    <property type="nucleotide sequence ID" value="XM_004333283.1"/>
</dbReference>
<dbReference type="PROSITE" id="PS50922">
    <property type="entry name" value="TLC"/>
    <property type="match status" value="1"/>
</dbReference>
<gene>
    <name evidence="9" type="ORF">ACA1_190040</name>
</gene>
<evidence type="ECO:0000256" key="3">
    <source>
        <dbReference type="ARBA" id="ARBA00022989"/>
    </source>
</evidence>
<dbReference type="GeneID" id="14911753"/>
<dbReference type="KEGG" id="acan:ACA1_190040"/>
<evidence type="ECO:0000256" key="7">
    <source>
        <dbReference type="SAM" id="Phobius"/>
    </source>
</evidence>
<dbReference type="STRING" id="1257118.L8GF03"/>
<dbReference type="GO" id="GO:0046513">
    <property type="term" value="P:ceramide biosynthetic process"/>
    <property type="evidence" value="ECO:0007669"/>
    <property type="project" value="InterPro"/>
</dbReference>
<keyword evidence="2 5" id="KW-0812">Transmembrane</keyword>
<dbReference type="PANTHER" id="PTHR12560">
    <property type="entry name" value="LONGEVITY ASSURANCE FACTOR 1 LAG1"/>
    <property type="match status" value="1"/>
</dbReference>
<dbReference type="InterPro" id="IPR006634">
    <property type="entry name" value="TLC-dom"/>
</dbReference>
<dbReference type="SMART" id="SM00724">
    <property type="entry name" value="TLC"/>
    <property type="match status" value="1"/>
</dbReference>
<sequence length="350" mass="40432">MASSPHVFSTVEIFAGRVVPHGYYKMIHRDSWFGDSAFYLRMLGFAVFFTFLRLAVARWVVKPLGKPLNLKASNYTKLEEAIMQVGFYTWGWSYNAAYLFKQDWFWNPIVSFLDNFPRQANEYAIFHLPKQDWRHGTTRLTIGWYLHGVYTHFFLDTKKSDFAIMIVHHVVTLSLLYGAYVVGYFRVGMLVMFSMDVCDTFLYSAKILKIVKSGGKVDYPAAVYYIGFGMIPVSWFFFRLVYFPFVVMRTTAIDGLIASGYDNADGWAPFNILLLILLCLNTWWFSIIVKIMWRSITSQSLQALDDIREKEANAELLANKEACSGGEKHTTHQKRASSEQNTKKTPKKNQ</sequence>
<feature type="transmembrane region" description="Helical" evidence="7">
    <location>
        <begin position="38"/>
        <end position="61"/>
    </location>
</feature>
<dbReference type="GO" id="GO:0016020">
    <property type="term" value="C:membrane"/>
    <property type="evidence" value="ECO:0007669"/>
    <property type="project" value="UniProtKB-SubCell"/>
</dbReference>
<dbReference type="AlphaFoldDB" id="L8GF03"/>
<dbReference type="InterPro" id="IPR016439">
    <property type="entry name" value="Lag1/Lac1-like"/>
</dbReference>
<name>L8GF03_ACACF</name>
<dbReference type="OrthoDB" id="537032at2759"/>
<evidence type="ECO:0000256" key="2">
    <source>
        <dbReference type="ARBA" id="ARBA00022692"/>
    </source>
</evidence>
<organism evidence="9 10">
    <name type="scientific">Acanthamoeba castellanii (strain ATCC 30010 / Neff)</name>
    <dbReference type="NCBI Taxonomy" id="1257118"/>
    <lineage>
        <taxon>Eukaryota</taxon>
        <taxon>Amoebozoa</taxon>
        <taxon>Discosea</taxon>
        <taxon>Longamoebia</taxon>
        <taxon>Centramoebida</taxon>
        <taxon>Acanthamoebidae</taxon>
        <taxon>Acanthamoeba</taxon>
    </lineage>
</organism>
<dbReference type="Pfam" id="PF03798">
    <property type="entry name" value="TRAM_LAG1_CLN8"/>
    <property type="match status" value="1"/>
</dbReference>
<keyword evidence="3 7" id="KW-1133">Transmembrane helix</keyword>
<feature type="domain" description="TLC" evidence="8">
    <location>
        <begin position="87"/>
        <end position="297"/>
    </location>
</feature>